<comment type="caution">
    <text evidence="4">The sequence shown here is derived from an EMBL/GenBank/DDBJ whole genome shotgun (WGS) entry which is preliminary data.</text>
</comment>
<gene>
    <name evidence="4" type="ORF">HGP29_10395</name>
</gene>
<dbReference type="EMBL" id="JABAIL010000003">
    <property type="protein sequence ID" value="NLR91618.1"/>
    <property type="molecule type" value="Genomic_DNA"/>
</dbReference>
<evidence type="ECO:0000313" key="4">
    <source>
        <dbReference type="EMBL" id="NLR91618.1"/>
    </source>
</evidence>
<feature type="domain" description="Bacteriophage T5 Orf172 DNA-binding" evidence="3">
    <location>
        <begin position="246"/>
        <end position="330"/>
    </location>
</feature>
<keyword evidence="2" id="KW-1133">Transmembrane helix</keyword>
<organism evidence="4 5">
    <name type="scientific">Flammeovirga agarivorans</name>
    <dbReference type="NCBI Taxonomy" id="2726742"/>
    <lineage>
        <taxon>Bacteria</taxon>
        <taxon>Pseudomonadati</taxon>
        <taxon>Bacteroidota</taxon>
        <taxon>Cytophagia</taxon>
        <taxon>Cytophagales</taxon>
        <taxon>Flammeovirgaceae</taxon>
        <taxon>Flammeovirga</taxon>
    </lineage>
</organism>
<keyword evidence="1" id="KW-0175">Coiled coil</keyword>
<sequence>MQEEQILYAIAGVFIFIFVIVIPVLYAKRGKVIRKQKQRLSKIDNSTDTIESLKHQILEKNKEQEKQNELHKEEVNRLKNQLFTLENDKSAFAKKLVHDHVLFESNTITASNYVETKHKLEEVFDFCEVHHFDMKSDKEEAIRMLKHKFEEKVRKDLESQKQSDHKAVMQEESDFKAKVQDELNRLNQELNKQKEEQQQAIQGADEKKVELLQQRIQITEKAIERATQQVKDSTSGFVFVVSNFGSMGEGIYKIGYTQSEEPLQEIEALSTNSTIPFPFDVHAVVPTKNVFALMEHLRFSLNKTRVNRVNFKKDFYNVELGLIIDTIKEKEENVTFQKEPEALEYFQSMEVTADELQYLSETNNK</sequence>
<dbReference type="Pfam" id="PF13455">
    <property type="entry name" value="MUG113"/>
    <property type="match status" value="1"/>
</dbReference>
<keyword evidence="5" id="KW-1185">Reference proteome</keyword>
<dbReference type="Proteomes" id="UP000585050">
    <property type="component" value="Unassembled WGS sequence"/>
</dbReference>
<dbReference type="InterPro" id="IPR018306">
    <property type="entry name" value="Phage_T5_Orf172_DNA-bd"/>
</dbReference>
<evidence type="ECO:0000256" key="1">
    <source>
        <dbReference type="SAM" id="Coils"/>
    </source>
</evidence>
<dbReference type="RefSeq" id="WP_168882336.1">
    <property type="nucleotide sequence ID" value="NZ_JABAIL010000003.1"/>
</dbReference>
<feature type="coiled-coil region" evidence="1">
    <location>
        <begin position="169"/>
        <end position="229"/>
    </location>
</feature>
<accession>A0A7X8SJY1</accession>
<feature type="coiled-coil region" evidence="1">
    <location>
        <begin position="43"/>
        <end position="88"/>
    </location>
</feature>
<protein>
    <recommendedName>
        <fullName evidence="3">Bacteriophage T5 Orf172 DNA-binding domain-containing protein</fullName>
    </recommendedName>
</protein>
<feature type="transmembrane region" description="Helical" evidence="2">
    <location>
        <begin position="6"/>
        <end position="27"/>
    </location>
</feature>
<keyword evidence="2" id="KW-0812">Transmembrane</keyword>
<dbReference type="AlphaFoldDB" id="A0A7X8SJY1"/>
<proteinExistence type="predicted"/>
<dbReference type="SMART" id="SM00974">
    <property type="entry name" value="T5orf172"/>
    <property type="match status" value="1"/>
</dbReference>
<reference evidence="4 5" key="1">
    <citation type="submission" date="2020-04" db="EMBL/GenBank/DDBJ databases">
        <title>Flammeovirga sp. SR4, a novel species isolated from seawater.</title>
        <authorList>
            <person name="Wang X."/>
        </authorList>
    </citation>
    <scope>NUCLEOTIDE SEQUENCE [LARGE SCALE GENOMIC DNA]</scope>
    <source>
        <strain evidence="4 5">SR4</strain>
    </source>
</reference>
<evidence type="ECO:0000259" key="3">
    <source>
        <dbReference type="SMART" id="SM00974"/>
    </source>
</evidence>
<evidence type="ECO:0000256" key="2">
    <source>
        <dbReference type="SAM" id="Phobius"/>
    </source>
</evidence>
<evidence type="ECO:0000313" key="5">
    <source>
        <dbReference type="Proteomes" id="UP000585050"/>
    </source>
</evidence>
<keyword evidence="2" id="KW-0472">Membrane</keyword>
<name>A0A7X8SJY1_9BACT</name>